<keyword evidence="18" id="KW-0472">Membrane</keyword>
<dbReference type="PROSITE" id="PS51384">
    <property type="entry name" value="FAD_FR"/>
    <property type="match status" value="1"/>
</dbReference>
<feature type="binding site" evidence="16">
    <location>
        <position position="137"/>
    </location>
    <ligand>
        <name>FAD</name>
        <dbReference type="ChEBI" id="CHEBI:57692"/>
    </ligand>
</feature>
<keyword evidence="21" id="KW-1185">Reference proteome</keyword>
<dbReference type="GO" id="GO:0090524">
    <property type="term" value="F:cytochrome-b5 reductase activity, acting on NADH"/>
    <property type="evidence" value="ECO:0007669"/>
    <property type="project" value="UniProtKB-EC"/>
</dbReference>
<comment type="cofactor">
    <cofactor evidence="1">
        <name>Mo-molybdopterin</name>
        <dbReference type="ChEBI" id="CHEBI:71302"/>
    </cofactor>
</comment>
<dbReference type="InterPro" id="IPR001834">
    <property type="entry name" value="CBR-like"/>
</dbReference>
<keyword evidence="10" id="KW-0479">Metal-binding</keyword>
<name>C1FJ74_MICCC</name>
<dbReference type="OrthoDB" id="432685at2759"/>
<evidence type="ECO:0000256" key="2">
    <source>
        <dbReference type="ARBA" id="ARBA00001971"/>
    </source>
</evidence>
<feature type="binding site" evidence="16">
    <location>
        <position position="208"/>
    </location>
    <ligand>
        <name>FAD</name>
        <dbReference type="ChEBI" id="CHEBI:57692"/>
    </ligand>
</feature>
<dbReference type="InterPro" id="IPR039261">
    <property type="entry name" value="FNR_nucleotide-bd"/>
</dbReference>
<comment type="function">
    <text evidence="4">Nitrate reductase is a key enzyme involved in the first step of nitrate assimilation in plants, fungi and bacteria.</text>
</comment>
<gene>
    <name evidence="20" type="ORF">MICPUN_63089</name>
</gene>
<keyword evidence="11 16" id="KW-0274">FAD</keyword>
<sequence>MGTEKKECLMPDAMPFVTAEMLFLPQGRDVEAVCLTVFAVIVALIYLVDALAPKAKKALDPSKKVALKLVKRTELSHDTHMFRFGLPTPEHILGLPIGQHIALSYTDKDGKEQGRPYTPTSSDVDKGHVDFVIKVYFPNERFPEGGKVSQHMHSLKIGDTLDFSGPKGRYEYRGKGTFAIKRLKSQGGGFEIRKAKKIGMIAGGTGITPMLQVMRAVFRDKGDKTDMSLIFANQTEEDILLRDELDKCERDHDNFKLHYTVDRPPAKGWRYDTGFVTAEMIKKHMPPPSKDTQILLCGPPPMIKFAIMPAFEQLGYTKDMFLQW</sequence>
<dbReference type="PRINTS" id="PR00371">
    <property type="entry name" value="FPNCR"/>
</dbReference>
<dbReference type="Proteomes" id="UP000002009">
    <property type="component" value="Chromosome 12"/>
</dbReference>
<evidence type="ECO:0000313" key="20">
    <source>
        <dbReference type="EMBL" id="ACO70307.1"/>
    </source>
</evidence>
<keyword evidence="7" id="KW-0500">Molybdenum</keyword>
<dbReference type="InterPro" id="IPR001433">
    <property type="entry name" value="OxRdtase_FAD/NAD-bd"/>
</dbReference>
<evidence type="ECO:0000256" key="12">
    <source>
        <dbReference type="ARBA" id="ARBA00023002"/>
    </source>
</evidence>
<dbReference type="STRING" id="296587.C1FJ74"/>
<feature type="domain" description="FAD-binding FR-type" evidence="19">
    <location>
        <begin position="62"/>
        <end position="173"/>
    </location>
</feature>
<reference evidence="20 21" key="1">
    <citation type="journal article" date="2009" name="Science">
        <title>Green evolution and dynamic adaptations revealed by genomes of the marine picoeukaryotes Micromonas.</title>
        <authorList>
            <person name="Worden A.Z."/>
            <person name="Lee J.H."/>
            <person name="Mock T."/>
            <person name="Rouze P."/>
            <person name="Simmons M.P."/>
            <person name="Aerts A.L."/>
            <person name="Allen A.E."/>
            <person name="Cuvelier M.L."/>
            <person name="Derelle E."/>
            <person name="Everett M.V."/>
            <person name="Foulon E."/>
            <person name="Grimwood J."/>
            <person name="Gundlach H."/>
            <person name="Henrissat B."/>
            <person name="Napoli C."/>
            <person name="McDonald S.M."/>
            <person name="Parker M.S."/>
            <person name="Rombauts S."/>
            <person name="Salamov A."/>
            <person name="Von Dassow P."/>
            <person name="Badger J.H."/>
            <person name="Coutinho P.M."/>
            <person name="Demir E."/>
            <person name="Dubchak I."/>
            <person name="Gentemann C."/>
            <person name="Eikrem W."/>
            <person name="Gready J.E."/>
            <person name="John U."/>
            <person name="Lanier W."/>
            <person name="Lindquist E.A."/>
            <person name="Lucas S."/>
            <person name="Mayer K.F."/>
            <person name="Moreau H."/>
            <person name="Not F."/>
            <person name="Otillar R."/>
            <person name="Panaud O."/>
            <person name="Pangilinan J."/>
            <person name="Paulsen I."/>
            <person name="Piegu B."/>
            <person name="Poliakov A."/>
            <person name="Robbens S."/>
            <person name="Schmutz J."/>
            <person name="Toulza E."/>
            <person name="Wyss T."/>
            <person name="Zelensky A."/>
            <person name="Zhou K."/>
            <person name="Armbrust E.V."/>
            <person name="Bhattacharya D."/>
            <person name="Goodenough U.W."/>
            <person name="Van de Peer Y."/>
            <person name="Grigoriev I.V."/>
        </authorList>
    </citation>
    <scope>NUCLEOTIDE SEQUENCE [LARGE SCALE GENOMIC DNA]</scope>
    <source>
        <strain evidence="21">RCC299 / NOUM17</strain>
    </source>
</reference>
<feature type="binding site" evidence="16">
    <location>
        <position position="134"/>
    </location>
    <ligand>
        <name>FAD</name>
        <dbReference type="ChEBI" id="CHEBI:57692"/>
    </ligand>
</feature>
<evidence type="ECO:0000256" key="4">
    <source>
        <dbReference type="ARBA" id="ARBA00003838"/>
    </source>
</evidence>
<dbReference type="CDD" id="cd06183">
    <property type="entry name" value="cyt_b5_reduct_like"/>
    <property type="match status" value="1"/>
</dbReference>
<dbReference type="Pfam" id="PF00175">
    <property type="entry name" value="NAD_binding_1"/>
    <property type="match status" value="1"/>
</dbReference>
<evidence type="ECO:0000256" key="13">
    <source>
        <dbReference type="ARBA" id="ARBA00023004"/>
    </source>
</evidence>
<dbReference type="RefSeq" id="XP_002509049.1">
    <property type="nucleotide sequence ID" value="XM_002509003.1"/>
</dbReference>
<evidence type="ECO:0000256" key="7">
    <source>
        <dbReference type="ARBA" id="ARBA00022505"/>
    </source>
</evidence>
<dbReference type="Gene3D" id="3.40.50.80">
    <property type="entry name" value="Nucleotide-binding domain of ferredoxin-NADP reductase (FNR) module"/>
    <property type="match status" value="1"/>
</dbReference>
<evidence type="ECO:0000256" key="1">
    <source>
        <dbReference type="ARBA" id="ARBA00001924"/>
    </source>
</evidence>
<dbReference type="PANTHER" id="PTHR19370:SF185">
    <property type="entry name" value="NADH-CYTOCHROME B5 REDUCTASE"/>
    <property type="match status" value="1"/>
</dbReference>
<dbReference type="PRINTS" id="PR00406">
    <property type="entry name" value="CYTB5RDTASE"/>
</dbReference>
<evidence type="ECO:0000256" key="18">
    <source>
        <dbReference type="SAM" id="Phobius"/>
    </source>
</evidence>
<dbReference type="FunCoup" id="C1FJ74">
    <property type="interactions" value="1434"/>
</dbReference>
<evidence type="ECO:0000313" key="21">
    <source>
        <dbReference type="Proteomes" id="UP000002009"/>
    </source>
</evidence>
<keyword evidence="12 17" id="KW-0560">Oxidoreductase</keyword>
<evidence type="ECO:0000256" key="8">
    <source>
        <dbReference type="ARBA" id="ARBA00022617"/>
    </source>
</evidence>
<feature type="binding site" evidence="16">
    <location>
        <position position="115"/>
    </location>
    <ligand>
        <name>FAD</name>
        <dbReference type="ChEBI" id="CHEBI:57692"/>
    </ligand>
</feature>
<dbReference type="PANTHER" id="PTHR19370">
    <property type="entry name" value="NADH-CYTOCHROME B5 REDUCTASE"/>
    <property type="match status" value="1"/>
</dbReference>
<dbReference type="KEGG" id="mis:MICPUN_63089"/>
<dbReference type="InterPro" id="IPR008333">
    <property type="entry name" value="Cbr1-like_FAD-bd_dom"/>
</dbReference>
<dbReference type="FunFam" id="3.40.50.80:FF:000025">
    <property type="entry name" value="Nitrate reductase [NADH]"/>
    <property type="match status" value="1"/>
</dbReference>
<feature type="binding site" evidence="16">
    <location>
        <position position="148"/>
    </location>
    <ligand>
        <name>FAD</name>
        <dbReference type="ChEBI" id="CHEBI:57692"/>
    </ligand>
</feature>
<dbReference type="GO" id="GO:0008940">
    <property type="term" value="F:nitrate reductase activity"/>
    <property type="evidence" value="ECO:0007669"/>
    <property type="project" value="UniProtKB-ARBA"/>
</dbReference>
<keyword evidence="9 16" id="KW-0285">Flavoprotein</keyword>
<dbReference type="GO" id="GO:0046872">
    <property type="term" value="F:metal ion binding"/>
    <property type="evidence" value="ECO:0007669"/>
    <property type="project" value="UniProtKB-KW"/>
</dbReference>
<dbReference type="InterPro" id="IPR017927">
    <property type="entry name" value="FAD-bd_FR_type"/>
</dbReference>
<dbReference type="GeneID" id="8248167"/>
<dbReference type="InterPro" id="IPR017938">
    <property type="entry name" value="Riboflavin_synthase-like_b-brl"/>
</dbReference>
<dbReference type="SUPFAM" id="SSF63380">
    <property type="entry name" value="Riboflavin synthase domain-like"/>
    <property type="match status" value="1"/>
</dbReference>
<keyword evidence="14 17" id="KW-0520">NAD</keyword>
<dbReference type="GO" id="GO:0042128">
    <property type="term" value="P:nitrate assimilation"/>
    <property type="evidence" value="ECO:0007669"/>
    <property type="project" value="UniProtKB-KW"/>
</dbReference>
<evidence type="ECO:0000256" key="10">
    <source>
        <dbReference type="ARBA" id="ARBA00022723"/>
    </source>
</evidence>
<evidence type="ECO:0000256" key="16">
    <source>
        <dbReference type="PIRSR" id="PIRSR601834-1"/>
    </source>
</evidence>
<dbReference type="InParanoid" id="C1FJ74"/>
<feature type="binding site" evidence="16">
    <location>
        <position position="132"/>
    </location>
    <ligand>
        <name>FAD</name>
        <dbReference type="ChEBI" id="CHEBI:57692"/>
    </ligand>
</feature>
<dbReference type="eggNOG" id="KOG0534">
    <property type="taxonomic scope" value="Eukaryota"/>
</dbReference>
<dbReference type="OMA" id="LDMKGPF"/>
<feature type="binding site" evidence="16">
    <location>
        <position position="116"/>
    </location>
    <ligand>
        <name>FAD</name>
        <dbReference type="ChEBI" id="CHEBI:57692"/>
    </ligand>
</feature>
<evidence type="ECO:0000256" key="15">
    <source>
        <dbReference type="ARBA" id="ARBA00023063"/>
    </source>
</evidence>
<keyword evidence="18" id="KW-1133">Transmembrane helix</keyword>
<comment type="cofactor">
    <cofactor evidence="2">
        <name>heme</name>
        <dbReference type="ChEBI" id="CHEBI:30413"/>
    </cofactor>
</comment>
<keyword evidence="13" id="KW-0408">Iron</keyword>
<dbReference type="AlphaFoldDB" id="C1FJ74"/>
<feature type="binding site" evidence="16">
    <location>
        <position position="149"/>
    </location>
    <ligand>
        <name>FAD</name>
        <dbReference type="ChEBI" id="CHEBI:57692"/>
    </ligand>
</feature>
<evidence type="ECO:0000256" key="3">
    <source>
        <dbReference type="ARBA" id="ARBA00001974"/>
    </source>
</evidence>
<dbReference type="Gene3D" id="2.40.30.10">
    <property type="entry name" value="Translation factors"/>
    <property type="match status" value="1"/>
</dbReference>
<evidence type="ECO:0000256" key="6">
    <source>
        <dbReference type="ARBA" id="ARBA00011738"/>
    </source>
</evidence>
<dbReference type="Pfam" id="PF00970">
    <property type="entry name" value="FAD_binding_6"/>
    <property type="match status" value="1"/>
</dbReference>
<dbReference type="GO" id="GO:0071949">
    <property type="term" value="F:FAD binding"/>
    <property type="evidence" value="ECO:0007669"/>
    <property type="project" value="TreeGrafter"/>
</dbReference>
<feature type="binding site" evidence="16">
    <location>
        <position position="147"/>
    </location>
    <ligand>
        <name>FAD</name>
        <dbReference type="ChEBI" id="CHEBI:57692"/>
    </ligand>
</feature>
<dbReference type="SUPFAM" id="SSF52343">
    <property type="entry name" value="Ferredoxin reductase-like, C-terminal NADP-linked domain"/>
    <property type="match status" value="1"/>
</dbReference>
<dbReference type="FunFam" id="2.40.30.10:FF:000021">
    <property type="entry name" value="NADH-cytochrome b5 reductase"/>
    <property type="match status" value="1"/>
</dbReference>
<evidence type="ECO:0000256" key="5">
    <source>
        <dbReference type="ARBA" id="ARBA00006253"/>
    </source>
</evidence>
<evidence type="ECO:0000256" key="11">
    <source>
        <dbReference type="ARBA" id="ARBA00022827"/>
    </source>
</evidence>
<dbReference type="EMBL" id="CP001577">
    <property type="protein sequence ID" value="ACO70307.1"/>
    <property type="molecule type" value="Genomic_DNA"/>
</dbReference>
<comment type="subunit">
    <text evidence="6">Homodimer.</text>
</comment>
<keyword evidence="15" id="KW-0534">Nitrate assimilation</keyword>
<comment type="catalytic activity">
    <reaction evidence="17">
        <text>2 Fe(III)-[cytochrome b5] + NADH = 2 Fe(II)-[cytochrome b5] + NAD(+) + H(+)</text>
        <dbReference type="Rhea" id="RHEA:46680"/>
        <dbReference type="Rhea" id="RHEA-COMP:10438"/>
        <dbReference type="Rhea" id="RHEA-COMP:10439"/>
        <dbReference type="ChEBI" id="CHEBI:15378"/>
        <dbReference type="ChEBI" id="CHEBI:29033"/>
        <dbReference type="ChEBI" id="CHEBI:29034"/>
        <dbReference type="ChEBI" id="CHEBI:57540"/>
        <dbReference type="ChEBI" id="CHEBI:57945"/>
        <dbReference type="EC" id="1.6.2.2"/>
    </reaction>
</comment>
<organism evidence="20 21">
    <name type="scientific">Micromonas commoda (strain RCC299 / NOUM17 / CCMP2709)</name>
    <name type="common">Picoplanktonic green alga</name>
    <dbReference type="NCBI Taxonomy" id="296587"/>
    <lineage>
        <taxon>Eukaryota</taxon>
        <taxon>Viridiplantae</taxon>
        <taxon>Chlorophyta</taxon>
        <taxon>Mamiellophyceae</taxon>
        <taxon>Mamiellales</taxon>
        <taxon>Mamiellaceae</taxon>
        <taxon>Micromonas</taxon>
    </lineage>
</organism>
<proteinExistence type="inferred from homology"/>
<feature type="binding site" evidence="16">
    <location>
        <position position="117"/>
    </location>
    <ligand>
        <name>FAD</name>
        <dbReference type="ChEBI" id="CHEBI:57692"/>
    </ligand>
</feature>
<evidence type="ECO:0000256" key="17">
    <source>
        <dbReference type="RuleBase" id="RU361226"/>
    </source>
</evidence>
<keyword evidence="18" id="KW-0812">Transmembrane</keyword>
<comment type="similarity">
    <text evidence="5">Belongs to the nitrate reductase family.</text>
</comment>
<evidence type="ECO:0000256" key="9">
    <source>
        <dbReference type="ARBA" id="ARBA00022630"/>
    </source>
</evidence>
<comment type="similarity">
    <text evidence="17">Belongs to the flavoprotein pyridine nucleotide cytochrome reductase family.</text>
</comment>
<feature type="transmembrane region" description="Helical" evidence="18">
    <location>
        <begin position="30"/>
        <end position="48"/>
    </location>
</feature>
<protein>
    <recommendedName>
        <fullName evidence="17">NADH-cytochrome b5 reductase</fullName>
        <ecNumber evidence="17">1.6.2.2</ecNumber>
    </recommendedName>
</protein>
<comment type="cofactor">
    <cofactor evidence="3 16 17">
        <name>FAD</name>
        <dbReference type="ChEBI" id="CHEBI:57692"/>
    </cofactor>
</comment>
<accession>C1FJ74</accession>
<dbReference type="InterPro" id="IPR001709">
    <property type="entry name" value="Flavoprot_Pyr_Nucl_cyt_Rdtase"/>
</dbReference>
<dbReference type="EC" id="1.6.2.2" evidence="17"/>
<evidence type="ECO:0000256" key="14">
    <source>
        <dbReference type="ARBA" id="ARBA00023027"/>
    </source>
</evidence>
<keyword evidence="8" id="KW-0349">Heme</keyword>
<evidence type="ECO:0000259" key="19">
    <source>
        <dbReference type="PROSITE" id="PS51384"/>
    </source>
</evidence>